<evidence type="ECO:0000256" key="5">
    <source>
        <dbReference type="ARBA" id="ARBA00022840"/>
    </source>
</evidence>
<name>A0A8H7KL93_AGABI</name>
<proteinExistence type="inferred from homology"/>
<comment type="caution">
    <text evidence="12">The sequence shown here is derived from an EMBL/GenBank/DDBJ whole genome shotgun (WGS) entry which is preliminary data.</text>
</comment>
<evidence type="ECO:0000256" key="1">
    <source>
        <dbReference type="ARBA" id="ARBA00022741"/>
    </source>
</evidence>
<evidence type="ECO:0000256" key="2">
    <source>
        <dbReference type="ARBA" id="ARBA00022763"/>
    </source>
</evidence>
<dbReference type="GO" id="GO:0006310">
    <property type="term" value="P:DNA recombination"/>
    <property type="evidence" value="ECO:0007669"/>
    <property type="project" value="UniProtKB-KW"/>
</dbReference>
<dbReference type="GO" id="GO:0016787">
    <property type="term" value="F:hydrolase activity"/>
    <property type="evidence" value="ECO:0007669"/>
    <property type="project" value="UniProtKB-KW"/>
</dbReference>
<dbReference type="CDD" id="cd18809">
    <property type="entry name" value="SF1_C_RecD"/>
    <property type="match status" value="1"/>
</dbReference>
<evidence type="ECO:0000256" key="9">
    <source>
        <dbReference type="RuleBase" id="RU363044"/>
    </source>
</evidence>
<dbReference type="GO" id="GO:0000723">
    <property type="term" value="P:telomere maintenance"/>
    <property type="evidence" value="ECO:0007669"/>
    <property type="project" value="InterPro"/>
</dbReference>
<evidence type="ECO:0000256" key="4">
    <source>
        <dbReference type="ARBA" id="ARBA00022806"/>
    </source>
</evidence>
<dbReference type="AlphaFoldDB" id="A0A8H7KL93"/>
<organism evidence="12 13">
    <name type="scientific">Agaricus bisporus var. burnettii</name>
    <dbReference type="NCBI Taxonomy" id="192524"/>
    <lineage>
        <taxon>Eukaryota</taxon>
        <taxon>Fungi</taxon>
        <taxon>Dikarya</taxon>
        <taxon>Basidiomycota</taxon>
        <taxon>Agaricomycotina</taxon>
        <taxon>Agaricomycetes</taxon>
        <taxon>Agaricomycetidae</taxon>
        <taxon>Agaricales</taxon>
        <taxon>Agaricineae</taxon>
        <taxon>Agaricaceae</taxon>
        <taxon>Agaricus</taxon>
    </lineage>
</organism>
<reference evidence="12 13" key="1">
    <citation type="journal article" name="Sci. Rep.">
        <title>Telomere-to-telomere assembled and centromere annotated genomes of the two main subspecies of the button mushroom Agaricus bisporus reveal especially polymorphic chromosome ends.</title>
        <authorList>
            <person name="Sonnenberg A.S.M."/>
            <person name="Sedaghat-Telgerd N."/>
            <person name="Lavrijssen B."/>
            <person name="Ohm R.A."/>
            <person name="Hendrickx P.M."/>
            <person name="Scholtmeijer K."/>
            <person name="Baars J.J.P."/>
            <person name="van Peer A."/>
        </authorList>
    </citation>
    <scope>NUCLEOTIDE SEQUENCE [LARGE SCALE GENOMIC DNA]</scope>
    <source>
        <strain evidence="12 13">H119_p4</strain>
    </source>
</reference>
<evidence type="ECO:0000313" key="12">
    <source>
        <dbReference type="EMBL" id="KAF7784571.1"/>
    </source>
</evidence>
<keyword evidence="5 9" id="KW-0067">ATP-binding</keyword>
<accession>A0A8H7KL93</accession>
<comment type="cofactor">
    <cofactor evidence="9">
        <name>Mg(2+)</name>
        <dbReference type="ChEBI" id="CHEBI:18420"/>
    </cofactor>
</comment>
<dbReference type="GO" id="GO:0006281">
    <property type="term" value="P:DNA repair"/>
    <property type="evidence" value="ECO:0007669"/>
    <property type="project" value="UniProtKB-KW"/>
</dbReference>
<keyword evidence="1 9" id="KW-0547">Nucleotide-binding</keyword>
<feature type="domain" description="AAA+ ATPase" evidence="11">
    <location>
        <begin position="81"/>
        <end position="310"/>
    </location>
</feature>
<feature type="region of interest" description="Disordered" evidence="10">
    <location>
        <begin position="1"/>
        <end position="23"/>
    </location>
</feature>
<keyword evidence="4 9" id="KW-0347">Helicase</keyword>
<dbReference type="PANTHER" id="PTHR47642">
    <property type="entry name" value="ATP-DEPENDENT DNA HELICASE"/>
    <property type="match status" value="1"/>
</dbReference>
<dbReference type="Proteomes" id="UP000629468">
    <property type="component" value="Unassembled WGS sequence"/>
</dbReference>
<dbReference type="EC" id="5.6.2.3" evidence="9"/>
<keyword evidence="3 9" id="KW-0378">Hydrolase</keyword>
<keyword evidence="6" id="KW-0238">DNA-binding</keyword>
<keyword evidence="2 9" id="KW-0227">DNA damage</keyword>
<dbReference type="InterPro" id="IPR049163">
    <property type="entry name" value="Pif1-like_2B_dom"/>
</dbReference>
<dbReference type="Pfam" id="PF21530">
    <property type="entry name" value="Pif1_2B_dom"/>
    <property type="match status" value="1"/>
</dbReference>
<keyword evidence="7 9" id="KW-0234">DNA repair</keyword>
<sequence length="629" mass="71023">MPREPNQRVSRSEGPYSLQSTASTTALARHSSFNMQDIEEDEATCVPPPTGTASLEAVPVQVAPEVRLSKEQNEILATVLKGENVFFTGPAGTGKSVLLKAIIRELWKIKLPESIAVTATTGVASLAISGKTLHSHGGIGHGNEVAEILVKKLNRSRKYRSRWRETQVWIIDEVSMLKAELFDKLEYIARCIRDDSRPFGGIQLVLAGDFFQLPPVSKKGSSRPPDYAFSAKTWKACIRQPYFLERVFRQKDDDFISLLSAMRVGSLSKEHQLVLQSLERPLICNADVQPAMLLSSKKKVEQHNMNQLERLQGDAKNFLSMDSAGWDVFREPLRKTDAQKVLNSVTLAPSKLTLKVGAQVMLIQNVIQNVLVNGSMGKIIEFITIREARKRDILISQPQSEDDEVSEGLDSEDGLDYDEDANWQKPPARPRPFMHRTYIEERILASYQNDPTIPLRPTQLMPITADVFLPPTNEYPLVHFANDLKMLCVPTFFDQVGIMGNIEARRAQVPLILSWAITIHKAQGQTLDYVKVDFSNIFADGQAYVAVSRATSMEGLQLMNFRADKVFANPRVREWHKYWQDWWNDKRKQQPEEVFTQLSATGDDNIIEDDYDSYNTEIPASWLEGQTLC</sequence>
<dbReference type="EMBL" id="JABXXO010000001">
    <property type="protein sequence ID" value="KAF7784571.1"/>
    <property type="molecule type" value="Genomic_DNA"/>
</dbReference>
<keyword evidence="9" id="KW-0233">DNA recombination</keyword>
<dbReference type="SUPFAM" id="SSF52540">
    <property type="entry name" value="P-loop containing nucleoside triphosphate hydrolases"/>
    <property type="match status" value="2"/>
</dbReference>
<dbReference type="InterPro" id="IPR027417">
    <property type="entry name" value="P-loop_NTPase"/>
</dbReference>
<comment type="similarity">
    <text evidence="9">Belongs to the helicase family.</text>
</comment>
<dbReference type="PANTHER" id="PTHR47642:SF5">
    <property type="entry name" value="ATP-DEPENDENT DNA HELICASE"/>
    <property type="match status" value="1"/>
</dbReference>
<protein>
    <recommendedName>
        <fullName evidence="9">ATP-dependent DNA helicase</fullName>
        <ecNumber evidence="9">5.6.2.3</ecNumber>
    </recommendedName>
</protein>
<evidence type="ECO:0000256" key="3">
    <source>
        <dbReference type="ARBA" id="ARBA00022801"/>
    </source>
</evidence>
<dbReference type="GO" id="GO:0005524">
    <property type="term" value="F:ATP binding"/>
    <property type="evidence" value="ECO:0007669"/>
    <property type="project" value="UniProtKB-KW"/>
</dbReference>
<keyword evidence="8" id="KW-0413">Isomerase</keyword>
<dbReference type="InterPro" id="IPR003593">
    <property type="entry name" value="AAA+_ATPase"/>
</dbReference>
<dbReference type="InterPro" id="IPR010285">
    <property type="entry name" value="DNA_helicase_pif1-like_DEAD"/>
</dbReference>
<feature type="region of interest" description="Disordered" evidence="10">
    <location>
        <begin position="396"/>
        <end position="429"/>
    </location>
</feature>
<dbReference type="InterPro" id="IPR051055">
    <property type="entry name" value="PIF1_helicase"/>
</dbReference>
<dbReference type="CDD" id="cd18037">
    <property type="entry name" value="DEXSc_Pif1_like"/>
    <property type="match status" value="1"/>
</dbReference>
<dbReference type="GO" id="GO:0043139">
    <property type="term" value="F:5'-3' DNA helicase activity"/>
    <property type="evidence" value="ECO:0007669"/>
    <property type="project" value="UniProtKB-EC"/>
</dbReference>
<dbReference type="Pfam" id="PF05970">
    <property type="entry name" value="PIF1"/>
    <property type="match status" value="1"/>
</dbReference>
<evidence type="ECO:0000259" key="11">
    <source>
        <dbReference type="SMART" id="SM00382"/>
    </source>
</evidence>
<gene>
    <name evidence="12" type="ORF">Agabi119p4_736</name>
</gene>
<comment type="catalytic activity">
    <reaction evidence="9">
        <text>ATP + H2O = ADP + phosphate + H(+)</text>
        <dbReference type="Rhea" id="RHEA:13065"/>
        <dbReference type="ChEBI" id="CHEBI:15377"/>
        <dbReference type="ChEBI" id="CHEBI:15378"/>
        <dbReference type="ChEBI" id="CHEBI:30616"/>
        <dbReference type="ChEBI" id="CHEBI:43474"/>
        <dbReference type="ChEBI" id="CHEBI:456216"/>
        <dbReference type="EC" id="5.6.2.3"/>
    </reaction>
</comment>
<evidence type="ECO:0000313" key="13">
    <source>
        <dbReference type="Proteomes" id="UP000629468"/>
    </source>
</evidence>
<evidence type="ECO:0000256" key="8">
    <source>
        <dbReference type="ARBA" id="ARBA00023235"/>
    </source>
</evidence>
<feature type="compositionally biased region" description="Acidic residues" evidence="10">
    <location>
        <begin position="400"/>
        <end position="421"/>
    </location>
</feature>
<evidence type="ECO:0000256" key="10">
    <source>
        <dbReference type="SAM" id="MobiDB-lite"/>
    </source>
</evidence>
<evidence type="ECO:0000256" key="7">
    <source>
        <dbReference type="ARBA" id="ARBA00023204"/>
    </source>
</evidence>
<evidence type="ECO:0000256" key="6">
    <source>
        <dbReference type="ARBA" id="ARBA00023125"/>
    </source>
</evidence>
<dbReference type="Gene3D" id="3.40.50.300">
    <property type="entry name" value="P-loop containing nucleotide triphosphate hydrolases"/>
    <property type="match status" value="2"/>
</dbReference>
<dbReference type="SMART" id="SM00382">
    <property type="entry name" value="AAA"/>
    <property type="match status" value="1"/>
</dbReference>